<proteinExistence type="inferred from homology"/>
<keyword evidence="4 8" id="KW-0479">Metal-binding</keyword>
<evidence type="ECO:0000256" key="9">
    <source>
        <dbReference type="RuleBase" id="RU000461"/>
    </source>
</evidence>
<evidence type="ECO:0000256" key="5">
    <source>
        <dbReference type="ARBA" id="ARBA00023002"/>
    </source>
</evidence>
<dbReference type="InterPro" id="IPR036396">
    <property type="entry name" value="Cyt_P450_sf"/>
</dbReference>
<dbReference type="GO" id="GO:0005506">
    <property type="term" value="F:iron ion binding"/>
    <property type="evidence" value="ECO:0007669"/>
    <property type="project" value="InterPro"/>
</dbReference>
<dbReference type="GeneID" id="55992274"/>
<dbReference type="RefSeq" id="XP_035343834.1">
    <property type="nucleotide sequence ID" value="XM_035487941.1"/>
</dbReference>
<dbReference type="InterPro" id="IPR017972">
    <property type="entry name" value="Cyt_P450_CS"/>
</dbReference>
<keyword evidence="12" id="KW-1185">Reference proteome</keyword>
<dbReference type="EMBL" id="CP055899">
    <property type="protein sequence ID" value="QKX57656.1"/>
    <property type="molecule type" value="Genomic_DNA"/>
</dbReference>
<feature type="transmembrane region" description="Helical" evidence="10">
    <location>
        <begin position="6"/>
        <end position="28"/>
    </location>
</feature>
<comment type="similarity">
    <text evidence="2 9">Belongs to the cytochrome P450 family.</text>
</comment>
<evidence type="ECO:0000256" key="2">
    <source>
        <dbReference type="ARBA" id="ARBA00010617"/>
    </source>
</evidence>
<accession>A0A7H8QV27</accession>
<dbReference type="Proteomes" id="UP000509510">
    <property type="component" value="Chromosome II"/>
</dbReference>
<dbReference type="Gene3D" id="1.10.630.10">
    <property type="entry name" value="Cytochrome P450"/>
    <property type="match status" value="1"/>
</dbReference>
<dbReference type="AlphaFoldDB" id="A0A7H8QV27"/>
<feature type="binding site" description="axial binding residue" evidence="8">
    <location>
        <position position="444"/>
    </location>
    <ligand>
        <name>heme</name>
        <dbReference type="ChEBI" id="CHEBI:30413"/>
    </ligand>
    <ligandPart>
        <name>Fe</name>
        <dbReference type="ChEBI" id="CHEBI:18248"/>
    </ligandPart>
</feature>
<dbReference type="PRINTS" id="PR00385">
    <property type="entry name" value="P450"/>
</dbReference>
<dbReference type="PRINTS" id="PR00463">
    <property type="entry name" value="EP450I"/>
</dbReference>
<keyword evidence="7 9" id="KW-0503">Monooxygenase</keyword>
<dbReference type="PANTHER" id="PTHR46300">
    <property type="entry name" value="P450, PUTATIVE (EUROFUNG)-RELATED-RELATED"/>
    <property type="match status" value="1"/>
</dbReference>
<evidence type="ECO:0000256" key="8">
    <source>
        <dbReference type="PIRSR" id="PIRSR602401-1"/>
    </source>
</evidence>
<evidence type="ECO:0000256" key="3">
    <source>
        <dbReference type="ARBA" id="ARBA00022617"/>
    </source>
</evidence>
<evidence type="ECO:0000256" key="10">
    <source>
        <dbReference type="SAM" id="Phobius"/>
    </source>
</evidence>
<keyword evidence="10" id="KW-0812">Transmembrane</keyword>
<keyword evidence="3 8" id="KW-0349">Heme</keyword>
<dbReference type="Pfam" id="PF00067">
    <property type="entry name" value="p450"/>
    <property type="match status" value="1"/>
</dbReference>
<sequence length="524" mass="59420">MITLWPPTFHITTIGFITVISIYLIRFFKRSGHYRRPPGPNGLPLVGNLYDLPKPGELEAHHWSKHKDLYGPISSVTVMGQTMVILNEAQVAIDILDKRSIKYSTRPRRVFAGEMLGWEHSLGLLPHDHRFQNTRKVMGREIGSKLTAANYDKSQEIEAAHFLLRLLDEPTGLMHHIKKGAGSLALRILYGYIAEPFKDDPLIDLVEEAMDIFARATVPGAFVVDLIPFLKFVPGWLPGMGFKTLARKWRPVMTEMNIKPYAFVKHRLNQGAEGTSFVARLIQAGESSPDVISINQWSASALFGGAGDTIVGAMQCFFLAMGMFPEVQRRAQEEIDREIGQHRLPTMSDRANLPYIEAVLLETLRWHPISPIPLAHVSEEDDIYEGYFIPKGSMMLANVWQFTHDPEVYKDPMDFKPERYLPDDCHHPETDPRRFVFGFGRRVCPGRILGENALYINIVQSLAVFNITTDVTSLEEVRFTPGTISRPEPFACVVKPRSPQHETLVRSLERIYPWEEGHGKILEG</sequence>
<evidence type="ECO:0000256" key="6">
    <source>
        <dbReference type="ARBA" id="ARBA00023004"/>
    </source>
</evidence>
<keyword evidence="6 8" id="KW-0408">Iron</keyword>
<keyword evidence="10" id="KW-1133">Transmembrane helix</keyword>
<dbReference type="OrthoDB" id="2789670at2759"/>
<dbReference type="InterPro" id="IPR002401">
    <property type="entry name" value="Cyt_P450_E_grp-I"/>
</dbReference>
<dbReference type="GO" id="GO:0020037">
    <property type="term" value="F:heme binding"/>
    <property type="evidence" value="ECO:0007669"/>
    <property type="project" value="InterPro"/>
</dbReference>
<evidence type="ECO:0000256" key="1">
    <source>
        <dbReference type="ARBA" id="ARBA00001971"/>
    </source>
</evidence>
<dbReference type="InterPro" id="IPR050364">
    <property type="entry name" value="Cytochrome_P450_fung"/>
</dbReference>
<dbReference type="SUPFAM" id="SSF48264">
    <property type="entry name" value="Cytochrome P450"/>
    <property type="match status" value="1"/>
</dbReference>
<dbReference type="KEGG" id="trg:TRUGW13939_04774"/>
<feature type="non-terminal residue" evidence="11">
    <location>
        <position position="1"/>
    </location>
</feature>
<evidence type="ECO:0000313" key="12">
    <source>
        <dbReference type="Proteomes" id="UP000509510"/>
    </source>
</evidence>
<evidence type="ECO:0000256" key="7">
    <source>
        <dbReference type="ARBA" id="ARBA00023033"/>
    </source>
</evidence>
<evidence type="ECO:0008006" key="13">
    <source>
        <dbReference type="Google" id="ProtNLM"/>
    </source>
</evidence>
<protein>
    <recommendedName>
        <fullName evidence="13">O-methylsterigmatocystin oxidoreductase</fullName>
    </recommendedName>
</protein>
<comment type="cofactor">
    <cofactor evidence="1 8">
        <name>heme</name>
        <dbReference type="ChEBI" id="CHEBI:30413"/>
    </cofactor>
</comment>
<dbReference type="PROSITE" id="PS00086">
    <property type="entry name" value="CYTOCHROME_P450"/>
    <property type="match status" value="1"/>
</dbReference>
<gene>
    <name evidence="11" type="ORF">TRUGW13939_04774</name>
</gene>
<dbReference type="CDD" id="cd11065">
    <property type="entry name" value="CYP64-like"/>
    <property type="match status" value="1"/>
</dbReference>
<dbReference type="GO" id="GO:0004497">
    <property type="term" value="F:monooxygenase activity"/>
    <property type="evidence" value="ECO:0007669"/>
    <property type="project" value="UniProtKB-KW"/>
</dbReference>
<dbReference type="GO" id="GO:0016705">
    <property type="term" value="F:oxidoreductase activity, acting on paired donors, with incorporation or reduction of molecular oxygen"/>
    <property type="evidence" value="ECO:0007669"/>
    <property type="project" value="InterPro"/>
</dbReference>
<name>A0A7H8QV27_TALRU</name>
<keyword evidence="5 9" id="KW-0560">Oxidoreductase</keyword>
<reference evidence="12" key="1">
    <citation type="submission" date="2020-06" db="EMBL/GenBank/DDBJ databases">
        <title>A chromosome-scale genome assembly of Talaromyces rugulosus W13939.</title>
        <authorList>
            <person name="Wang B."/>
            <person name="Guo L."/>
            <person name="Ye K."/>
            <person name="Wang L."/>
        </authorList>
    </citation>
    <scope>NUCLEOTIDE SEQUENCE [LARGE SCALE GENOMIC DNA]</scope>
    <source>
        <strain evidence="12">W13939</strain>
    </source>
</reference>
<keyword evidence="10" id="KW-0472">Membrane</keyword>
<evidence type="ECO:0000313" key="11">
    <source>
        <dbReference type="EMBL" id="QKX57656.1"/>
    </source>
</evidence>
<dbReference type="PANTHER" id="PTHR46300:SF7">
    <property type="entry name" value="P450, PUTATIVE (EUROFUNG)-RELATED"/>
    <property type="match status" value="1"/>
</dbReference>
<evidence type="ECO:0000256" key="4">
    <source>
        <dbReference type="ARBA" id="ARBA00022723"/>
    </source>
</evidence>
<dbReference type="InterPro" id="IPR001128">
    <property type="entry name" value="Cyt_P450"/>
</dbReference>
<organism evidence="11 12">
    <name type="scientific">Talaromyces rugulosus</name>
    <name type="common">Penicillium rugulosum</name>
    <dbReference type="NCBI Taxonomy" id="121627"/>
    <lineage>
        <taxon>Eukaryota</taxon>
        <taxon>Fungi</taxon>
        <taxon>Dikarya</taxon>
        <taxon>Ascomycota</taxon>
        <taxon>Pezizomycotina</taxon>
        <taxon>Eurotiomycetes</taxon>
        <taxon>Eurotiomycetidae</taxon>
        <taxon>Eurotiales</taxon>
        <taxon>Trichocomaceae</taxon>
        <taxon>Talaromyces</taxon>
        <taxon>Talaromyces sect. Islandici</taxon>
    </lineage>
</organism>